<dbReference type="Gramene" id="TraesJUL1A03G00110860.1">
    <property type="protein sequence ID" value="TraesJUL1A03G00110860.1"/>
    <property type="gene ID" value="TraesJUL1A03G00110860"/>
</dbReference>
<dbReference type="Gramene" id="TraesCS1A03G0618700.1">
    <property type="protein sequence ID" value="TraesCS1A03G0618700.1.CDS"/>
    <property type="gene ID" value="TraesCS1A03G0618700"/>
</dbReference>
<dbReference type="Gramene" id="TraesSYM1A03G00114280.1">
    <property type="protein sequence ID" value="TraesSYM1A03G00114280.1"/>
    <property type="gene ID" value="TraesSYM1A03G00114280"/>
</dbReference>
<feature type="signal peptide" evidence="1">
    <location>
        <begin position="1"/>
        <end position="30"/>
    </location>
</feature>
<proteinExistence type="predicted"/>
<dbReference type="Gramene" id="TraesCLE_scaffold_065825_01G000100.1">
    <property type="protein sequence ID" value="TraesCLE_scaffold_065825_01G000100.1"/>
    <property type="gene ID" value="TraesCLE_scaffold_065825_01G000100"/>
</dbReference>
<dbReference type="Gene3D" id="3.30.30.10">
    <property type="entry name" value="Knottin, scorpion toxin-like"/>
    <property type="match status" value="1"/>
</dbReference>
<dbReference type="Gramene" id="TraesWEE_scaffold_070944_01G000100.1">
    <property type="protein sequence ID" value="TraesWEE_scaffold_070944_01G000100.1"/>
    <property type="gene ID" value="TraesWEE_scaffold_070944_01G000100"/>
</dbReference>
<dbReference type="Gramene" id="TraesNOR1A03G00112230.1">
    <property type="protein sequence ID" value="TraesNOR1A03G00112230.1"/>
    <property type="gene ID" value="TraesNOR1A03G00112230"/>
</dbReference>
<dbReference type="Gramene" id="TraesCS1A02G237500.1">
    <property type="protein sequence ID" value="TraesCS1A02G237500.1"/>
    <property type="gene ID" value="TraesCS1A02G237500"/>
</dbReference>
<dbReference type="Gramene" id="TraesLDM1A03G00111650.1">
    <property type="protein sequence ID" value="TraesLDM1A03G00111650.1"/>
    <property type="gene ID" value="TraesLDM1A03G00111650"/>
</dbReference>
<protein>
    <recommendedName>
        <fullName evidence="4">Defensin</fullName>
    </recommendedName>
</protein>
<reference evidence="2" key="2">
    <citation type="submission" date="2018-10" db="UniProtKB">
        <authorList>
            <consortium name="EnsemblPlants"/>
        </authorList>
    </citation>
    <scope>IDENTIFICATION</scope>
</reference>
<evidence type="ECO:0000313" key="3">
    <source>
        <dbReference type="Proteomes" id="UP000019116"/>
    </source>
</evidence>
<accession>A0A3B5Y0W8</accession>
<dbReference type="SMR" id="A0A3B5Y0W8"/>
<reference evidence="2" key="1">
    <citation type="submission" date="2018-08" db="EMBL/GenBank/DDBJ databases">
        <authorList>
            <person name="Rossello M."/>
        </authorList>
    </citation>
    <scope>NUCLEOTIDE SEQUENCE [LARGE SCALE GENOMIC DNA]</scope>
    <source>
        <strain evidence="2">cv. Chinese Spring</strain>
    </source>
</reference>
<dbReference type="Gramene" id="TraesJAG1A03G00111260.1">
    <property type="protein sequence ID" value="TraesJAG1A03G00111260.1"/>
    <property type="gene ID" value="TraesJAG1A03G00111260"/>
</dbReference>
<feature type="chain" id="PRO_5017457659" description="Defensin" evidence="1">
    <location>
        <begin position="31"/>
        <end position="80"/>
    </location>
</feature>
<dbReference type="AlphaFoldDB" id="A0A3B5Y0W8"/>
<dbReference type="EnsemblPlants" id="TraesCS1A02G237500.1">
    <property type="protein sequence ID" value="TraesCS1A02G237500.1"/>
    <property type="gene ID" value="TraesCS1A02G237500"/>
</dbReference>
<dbReference type="Gramene" id="TraesMAC1A03G00112760.1">
    <property type="protein sequence ID" value="TraesMAC1A03G00112760.1"/>
    <property type="gene ID" value="TraesMAC1A03G00112760"/>
</dbReference>
<organism evidence="2">
    <name type="scientific">Triticum aestivum</name>
    <name type="common">Wheat</name>
    <dbReference type="NCBI Taxonomy" id="4565"/>
    <lineage>
        <taxon>Eukaryota</taxon>
        <taxon>Viridiplantae</taxon>
        <taxon>Streptophyta</taxon>
        <taxon>Embryophyta</taxon>
        <taxon>Tracheophyta</taxon>
        <taxon>Spermatophyta</taxon>
        <taxon>Magnoliopsida</taxon>
        <taxon>Liliopsida</taxon>
        <taxon>Poales</taxon>
        <taxon>Poaceae</taxon>
        <taxon>BOP clade</taxon>
        <taxon>Pooideae</taxon>
        <taxon>Triticodae</taxon>
        <taxon>Triticeae</taxon>
        <taxon>Triticinae</taxon>
        <taxon>Triticum</taxon>
    </lineage>
</organism>
<dbReference type="Gramene" id="TraesROB_scaffold_021857_01G000100.1">
    <property type="protein sequence ID" value="TraesROB_scaffold_021857_01G000100.1"/>
    <property type="gene ID" value="TraesROB_scaffold_021857_01G000100"/>
</dbReference>
<keyword evidence="3" id="KW-1185">Reference proteome</keyword>
<name>A0A3B5Y0W8_WHEAT</name>
<dbReference type="Gramene" id="TraesRN1A0100662000.1">
    <property type="protein sequence ID" value="TraesRN1A0100662000.1"/>
    <property type="gene ID" value="TraesRN1A0100662000"/>
</dbReference>
<evidence type="ECO:0000313" key="2">
    <source>
        <dbReference type="EnsemblPlants" id="TraesCS1A02G237500.1"/>
    </source>
</evidence>
<keyword evidence="1" id="KW-0732">Signal</keyword>
<dbReference type="InterPro" id="IPR036574">
    <property type="entry name" value="Scorpion_toxin-like_sf"/>
</dbReference>
<sequence>MALIRINTGVLCLMALLMVSTTLLSSEASGRKIGKEANIGVEGHREPYTPCTDPSFCNDICNRDGYGGGTCRDGHCECIR</sequence>
<evidence type="ECO:0000256" key="1">
    <source>
        <dbReference type="SAM" id="SignalP"/>
    </source>
</evidence>
<dbReference type="SUPFAM" id="SSF57095">
    <property type="entry name" value="Scorpion toxin-like"/>
    <property type="match status" value="1"/>
</dbReference>
<dbReference type="Gramene" id="TraesLAC1A03G00113900.1">
    <property type="protein sequence ID" value="TraesLAC1A03G00113900.1"/>
    <property type="gene ID" value="TraesLAC1A03G00113900"/>
</dbReference>
<dbReference type="Proteomes" id="UP000019116">
    <property type="component" value="Chromosome 1A"/>
</dbReference>
<dbReference type="Gramene" id="TraesARI1A03G00113260.1">
    <property type="protein sequence ID" value="TraesARI1A03G00113260.1"/>
    <property type="gene ID" value="TraesARI1A03G00113260"/>
</dbReference>
<dbReference type="Gramene" id="TraesPARA_EIv1.0_0044120.1">
    <property type="protein sequence ID" value="TraesPARA_EIv1.0_0044120.1.CDS"/>
    <property type="gene ID" value="TraesPARA_EIv1.0_0044120"/>
</dbReference>
<evidence type="ECO:0008006" key="4">
    <source>
        <dbReference type="Google" id="ProtNLM"/>
    </source>
</evidence>
<dbReference type="Gramene" id="TraesCAD_scaffold_114853_01G000100.1">
    <property type="protein sequence ID" value="TraesCAD_scaffold_114853_01G000100.1"/>
    <property type="gene ID" value="TraesCAD_scaffold_114853_01G000100"/>
</dbReference>
<dbReference type="Gramene" id="TraesSTA1A03G00111680.1">
    <property type="protein sequence ID" value="TraesSTA1A03G00111680.1"/>
    <property type="gene ID" value="TraesSTA1A03G00111680"/>
</dbReference>